<protein>
    <submittedName>
        <fullName evidence="1">Uncharacterized protein</fullName>
    </submittedName>
</protein>
<evidence type="ECO:0000313" key="1">
    <source>
        <dbReference type="EMBL" id="GFD14782.1"/>
    </source>
</evidence>
<proteinExistence type="predicted"/>
<name>A0A699TV75_TANCI</name>
<feature type="non-terminal residue" evidence="1">
    <location>
        <position position="1"/>
    </location>
</feature>
<organism evidence="1">
    <name type="scientific">Tanacetum cinerariifolium</name>
    <name type="common">Dalmatian daisy</name>
    <name type="synonym">Chrysanthemum cinerariifolium</name>
    <dbReference type="NCBI Taxonomy" id="118510"/>
    <lineage>
        <taxon>Eukaryota</taxon>
        <taxon>Viridiplantae</taxon>
        <taxon>Streptophyta</taxon>
        <taxon>Embryophyta</taxon>
        <taxon>Tracheophyta</taxon>
        <taxon>Spermatophyta</taxon>
        <taxon>Magnoliopsida</taxon>
        <taxon>eudicotyledons</taxon>
        <taxon>Gunneridae</taxon>
        <taxon>Pentapetalae</taxon>
        <taxon>asterids</taxon>
        <taxon>campanulids</taxon>
        <taxon>Asterales</taxon>
        <taxon>Asteraceae</taxon>
        <taxon>Asteroideae</taxon>
        <taxon>Anthemideae</taxon>
        <taxon>Anthemidinae</taxon>
        <taxon>Tanacetum</taxon>
    </lineage>
</organism>
<comment type="caution">
    <text evidence="1">The sequence shown here is derived from an EMBL/GenBank/DDBJ whole genome shotgun (WGS) entry which is preliminary data.</text>
</comment>
<accession>A0A699TV75</accession>
<dbReference type="AlphaFoldDB" id="A0A699TV75"/>
<dbReference type="EMBL" id="BKCJ011281820">
    <property type="protein sequence ID" value="GFD14782.1"/>
    <property type="molecule type" value="Genomic_DNA"/>
</dbReference>
<gene>
    <name evidence="1" type="ORF">Tci_886751</name>
</gene>
<reference evidence="1" key="1">
    <citation type="journal article" date="2019" name="Sci. Rep.">
        <title>Draft genome of Tanacetum cinerariifolium, the natural source of mosquito coil.</title>
        <authorList>
            <person name="Yamashiro T."/>
            <person name="Shiraishi A."/>
            <person name="Satake H."/>
            <person name="Nakayama K."/>
        </authorList>
    </citation>
    <scope>NUCLEOTIDE SEQUENCE</scope>
</reference>
<sequence length="57" mass="6014">LGCLFCVGVSNGNRGECGEYGGVKGTVGRRNSCRLAGKKVGEEQCLFKSWGKTGMEV</sequence>